<name>A0A3D9KGG2_9BACL</name>
<evidence type="ECO:0000313" key="8">
    <source>
        <dbReference type="EMBL" id="RED85449.1"/>
    </source>
</evidence>
<dbReference type="EMBL" id="QRDZ01000004">
    <property type="protein sequence ID" value="RED85449.1"/>
    <property type="molecule type" value="Genomic_DNA"/>
</dbReference>
<dbReference type="Pfam" id="PF00266">
    <property type="entry name" value="Aminotran_5"/>
    <property type="match status" value="1"/>
</dbReference>
<comment type="catalytic activity">
    <reaction evidence="5">
        <text>N(6)-[(R)-lipoyl]-L-lysyl-[glycine-cleavage complex H protein] + glycine + H(+) = N(6)-[(R)-S(8)-aminomethyldihydrolipoyl]-L-lysyl-[glycine-cleavage complex H protein] + CO2</text>
        <dbReference type="Rhea" id="RHEA:24304"/>
        <dbReference type="Rhea" id="RHEA-COMP:10494"/>
        <dbReference type="Rhea" id="RHEA-COMP:10495"/>
        <dbReference type="ChEBI" id="CHEBI:15378"/>
        <dbReference type="ChEBI" id="CHEBI:16526"/>
        <dbReference type="ChEBI" id="CHEBI:57305"/>
        <dbReference type="ChEBI" id="CHEBI:83099"/>
        <dbReference type="ChEBI" id="CHEBI:83143"/>
        <dbReference type="EC" id="1.4.4.2"/>
    </reaction>
</comment>
<dbReference type="InterPro" id="IPR015422">
    <property type="entry name" value="PyrdxlP-dep_Trfase_small"/>
</dbReference>
<dbReference type="Pfam" id="PF21478">
    <property type="entry name" value="GcvP2_C"/>
    <property type="match status" value="1"/>
</dbReference>
<feature type="domain" description="Aminotransferase class V" evidence="6">
    <location>
        <begin position="181"/>
        <end position="308"/>
    </location>
</feature>
<dbReference type="InterPro" id="IPR015421">
    <property type="entry name" value="PyrdxlP-dep_Trfase_major"/>
</dbReference>
<evidence type="ECO:0000256" key="1">
    <source>
        <dbReference type="ARBA" id="ARBA00003788"/>
    </source>
</evidence>
<dbReference type="Gene3D" id="3.90.1150.10">
    <property type="entry name" value="Aspartate Aminotransferase, domain 1"/>
    <property type="match status" value="1"/>
</dbReference>
<feature type="domain" description="Glycine dehydrogenase C-terminal" evidence="7">
    <location>
        <begin position="385"/>
        <end position="487"/>
    </location>
</feature>
<organism evidence="8 9">
    <name type="scientific">Cohnella phaseoli</name>
    <dbReference type="NCBI Taxonomy" id="456490"/>
    <lineage>
        <taxon>Bacteria</taxon>
        <taxon>Bacillati</taxon>
        <taxon>Bacillota</taxon>
        <taxon>Bacilli</taxon>
        <taxon>Bacillales</taxon>
        <taxon>Paenibacillaceae</taxon>
        <taxon>Cohnella</taxon>
    </lineage>
</organism>
<dbReference type="GO" id="GO:0004375">
    <property type="term" value="F:glycine dehydrogenase (decarboxylating) activity"/>
    <property type="evidence" value="ECO:0007669"/>
    <property type="project" value="UniProtKB-EC"/>
</dbReference>
<evidence type="ECO:0000313" key="9">
    <source>
        <dbReference type="Proteomes" id="UP000256977"/>
    </source>
</evidence>
<keyword evidence="3" id="KW-0663">Pyridoxal phosphate</keyword>
<dbReference type="Gene3D" id="3.40.640.10">
    <property type="entry name" value="Type I PLP-dependent aspartate aminotransferase-like (Major domain)"/>
    <property type="match status" value="1"/>
</dbReference>
<evidence type="ECO:0000256" key="5">
    <source>
        <dbReference type="ARBA" id="ARBA00049026"/>
    </source>
</evidence>
<dbReference type="GO" id="GO:0030170">
    <property type="term" value="F:pyridoxal phosphate binding"/>
    <property type="evidence" value="ECO:0007669"/>
    <property type="project" value="TreeGrafter"/>
</dbReference>
<dbReference type="Gene3D" id="6.20.440.10">
    <property type="match status" value="1"/>
</dbReference>
<comment type="caution">
    <text evidence="8">The sequence shown here is derived from an EMBL/GenBank/DDBJ whole genome shotgun (WGS) entry which is preliminary data.</text>
</comment>
<dbReference type="InterPro" id="IPR049316">
    <property type="entry name" value="GDC-P_C"/>
</dbReference>
<dbReference type="SUPFAM" id="SSF53383">
    <property type="entry name" value="PLP-dependent transferases"/>
    <property type="match status" value="1"/>
</dbReference>
<comment type="function">
    <text evidence="1">The glycine cleavage system catalyzes the degradation of glycine. The P protein binds the alpha-amino group of glycine through its pyridoxal phosphate cofactor; CO(2) is released and the remaining methylamine moiety is then transferred to the lipoamide cofactor of the H protein.</text>
</comment>
<evidence type="ECO:0000259" key="6">
    <source>
        <dbReference type="Pfam" id="PF00266"/>
    </source>
</evidence>
<dbReference type="GO" id="GO:0019464">
    <property type="term" value="P:glycine decarboxylation via glycine cleavage system"/>
    <property type="evidence" value="ECO:0007669"/>
    <property type="project" value="TreeGrafter"/>
</dbReference>
<evidence type="ECO:0000256" key="2">
    <source>
        <dbReference type="ARBA" id="ARBA00012134"/>
    </source>
</evidence>
<dbReference type="GO" id="GO:0005829">
    <property type="term" value="C:cytosol"/>
    <property type="evidence" value="ECO:0007669"/>
    <property type="project" value="TreeGrafter"/>
</dbReference>
<accession>A0A3D9KGG2</accession>
<dbReference type="Proteomes" id="UP000256977">
    <property type="component" value="Unassembled WGS sequence"/>
</dbReference>
<keyword evidence="9" id="KW-1185">Reference proteome</keyword>
<dbReference type="GO" id="GO:0016594">
    <property type="term" value="F:glycine binding"/>
    <property type="evidence" value="ECO:0007669"/>
    <property type="project" value="TreeGrafter"/>
</dbReference>
<reference evidence="8 9" key="1">
    <citation type="submission" date="2018-07" db="EMBL/GenBank/DDBJ databases">
        <title>Genomic Encyclopedia of Type Strains, Phase III (KMG-III): the genomes of soil and plant-associated and newly described type strains.</title>
        <authorList>
            <person name="Whitman W."/>
        </authorList>
    </citation>
    <scope>NUCLEOTIDE SEQUENCE [LARGE SCALE GENOMIC DNA]</scope>
    <source>
        <strain evidence="8 9">CECT 7287</strain>
    </source>
</reference>
<sequence>MSHAPTNKSSGPMQRIRRDHKARNFHQAKWDEPVVFELHRPGERGVIPPGTEAGIASEVGGAASLIPAAMRRTEAPKLPEIGQAKVLRHYLRLSQETLGSDLNVEIGQGTCTMKYIPRINEMLIRTPSMMELHPLQDPYSAQGILEVYHRLDLAVREISGMDAFSFQPSSGTQALLAMASIVRAYHDSRGEGEQRDEIITTIFSHPSQAATAAVKGYKIITLHPDEDGFPDLEKLKDAVSERTAGFVVANPEDTGIYNHRIREFTDVVHAAGGVCFYDQANANGLLGITRAKEAGFDMCFFNLHKTFAAPHMCGGPATGALGVAEPFVQFLPGPLVVHEDGKYALKDQPDASIGKVRSFHGVAQTVLRAYAWIMALGAEGLRDVARIAVLNNNYLYHKILQIRGASAPYIKGRRLEQVRYSWKQLTDETGVTTEDITRRMCDFGLHYWTSHHPYIVPQPFTLEPTESYSKEDLDEYIQALAHISEEAYTNPDIVKTAPHSSTVHRNDESSLDDPAQWCITWRAYLKKTQSK</sequence>
<evidence type="ECO:0000256" key="3">
    <source>
        <dbReference type="ARBA" id="ARBA00022898"/>
    </source>
</evidence>
<dbReference type="GO" id="GO:0005960">
    <property type="term" value="C:glycine cleavage complex"/>
    <property type="evidence" value="ECO:0007669"/>
    <property type="project" value="TreeGrafter"/>
</dbReference>
<proteinExistence type="predicted"/>
<dbReference type="EC" id="1.4.4.2" evidence="2"/>
<keyword evidence="4" id="KW-0560">Oxidoreductase</keyword>
<dbReference type="PANTHER" id="PTHR11773:SF1">
    <property type="entry name" value="GLYCINE DEHYDROGENASE (DECARBOXYLATING), MITOCHONDRIAL"/>
    <property type="match status" value="1"/>
</dbReference>
<dbReference type="InterPro" id="IPR020581">
    <property type="entry name" value="GDC_P"/>
</dbReference>
<dbReference type="InterPro" id="IPR000192">
    <property type="entry name" value="Aminotrans_V_dom"/>
</dbReference>
<evidence type="ECO:0000256" key="4">
    <source>
        <dbReference type="ARBA" id="ARBA00023002"/>
    </source>
</evidence>
<evidence type="ECO:0000259" key="7">
    <source>
        <dbReference type="Pfam" id="PF21478"/>
    </source>
</evidence>
<dbReference type="NCBIfam" id="NF003346">
    <property type="entry name" value="PRK04366.1"/>
    <property type="match status" value="1"/>
</dbReference>
<gene>
    <name evidence="8" type="ORF">DFP98_104154</name>
</gene>
<dbReference type="PANTHER" id="PTHR11773">
    <property type="entry name" value="GLYCINE DEHYDROGENASE, DECARBOXYLATING"/>
    <property type="match status" value="1"/>
</dbReference>
<dbReference type="InterPro" id="IPR015424">
    <property type="entry name" value="PyrdxlP-dep_Trfase"/>
</dbReference>
<dbReference type="AlphaFoldDB" id="A0A3D9KGG2"/>
<protein>
    <recommendedName>
        <fullName evidence="2">glycine dehydrogenase (aminomethyl-transferring)</fullName>
        <ecNumber evidence="2">1.4.4.2</ecNumber>
    </recommendedName>
</protein>